<accession>A0A9P8PZE9</accession>
<evidence type="ECO:0000313" key="2">
    <source>
        <dbReference type="Proteomes" id="UP000774326"/>
    </source>
</evidence>
<keyword evidence="2" id="KW-1185">Reference proteome</keyword>
<organism evidence="1 2">
    <name type="scientific">Wickerhamomyces pijperi</name>
    <name type="common">Yeast</name>
    <name type="synonym">Pichia pijperi</name>
    <dbReference type="NCBI Taxonomy" id="599730"/>
    <lineage>
        <taxon>Eukaryota</taxon>
        <taxon>Fungi</taxon>
        <taxon>Dikarya</taxon>
        <taxon>Ascomycota</taxon>
        <taxon>Saccharomycotina</taxon>
        <taxon>Saccharomycetes</taxon>
        <taxon>Phaffomycetales</taxon>
        <taxon>Wickerhamomycetaceae</taxon>
        <taxon>Wickerhamomyces</taxon>
    </lineage>
</organism>
<dbReference type="Proteomes" id="UP000774326">
    <property type="component" value="Unassembled WGS sequence"/>
</dbReference>
<sequence length="265" mass="30803">MPKAPYLPKLQPKLPQSPIFKERFIKHKLINAQRDSKTESPVSPSNPFLSLLASPLRQDRTRRDIVIPRDLLIKFSIVRDSKEGSGKLWMSPDLRGDFPKSSIGSSYFVNRNIANMSLSKPELKAVKYEKIANLNLYNDHTVYDTLRDVQWNEDNYRIIDEVYNEMIAEQIQHVRIDDSYTGPEVCINLRPDKMFKFFGADEISGNLVFNLERMRGRMSNCYALIKKRVGNGDQLVLGFQTAENKTFIETFVKLYLFHYERAKET</sequence>
<reference evidence="1" key="2">
    <citation type="submission" date="2021-01" db="EMBL/GenBank/DDBJ databases">
        <authorList>
            <person name="Schikora-Tamarit M.A."/>
        </authorList>
    </citation>
    <scope>NUCLEOTIDE SEQUENCE</scope>
    <source>
        <strain evidence="1">CBS2887</strain>
    </source>
</reference>
<dbReference type="OrthoDB" id="10591047at2759"/>
<dbReference type="EMBL" id="JAEUBG010004464">
    <property type="protein sequence ID" value="KAH3681328.1"/>
    <property type="molecule type" value="Genomic_DNA"/>
</dbReference>
<dbReference type="AlphaFoldDB" id="A0A9P8PZE9"/>
<evidence type="ECO:0008006" key="3">
    <source>
        <dbReference type="Google" id="ProtNLM"/>
    </source>
</evidence>
<evidence type="ECO:0000313" key="1">
    <source>
        <dbReference type="EMBL" id="KAH3681328.1"/>
    </source>
</evidence>
<reference evidence="1" key="1">
    <citation type="journal article" date="2021" name="Open Biol.">
        <title>Shared evolutionary footprints suggest mitochondrial oxidative damage underlies multiple complex I losses in fungi.</title>
        <authorList>
            <person name="Schikora-Tamarit M.A."/>
            <person name="Marcet-Houben M."/>
            <person name="Nosek J."/>
            <person name="Gabaldon T."/>
        </authorList>
    </citation>
    <scope>NUCLEOTIDE SEQUENCE</scope>
    <source>
        <strain evidence="1">CBS2887</strain>
    </source>
</reference>
<gene>
    <name evidence="1" type="ORF">WICPIJ_007681</name>
</gene>
<name>A0A9P8PZE9_WICPI</name>
<comment type="caution">
    <text evidence="1">The sequence shown here is derived from an EMBL/GenBank/DDBJ whole genome shotgun (WGS) entry which is preliminary data.</text>
</comment>
<proteinExistence type="predicted"/>
<protein>
    <recommendedName>
        <fullName evidence="3">Required for respiratory growth protein 8, mitochondrial</fullName>
    </recommendedName>
</protein>